<dbReference type="AlphaFoldDB" id="A0A419PT57"/>
<evidence type="ECO:0000313" key="2">
    <source>
        <dbReference type="Proteomes" id="UP000286415"/>
    </source>
</evidence>
<dbReference type="InterPro" id="IPR011701">
    <property type="entry name" value="MFS"/>
</dbReference>
<sequence length="471" mass="52497">MNLCTTLDSLWTGEIKRWFALISSLIDILFFGAIFYGFNALIPPYVQLGVFYGHCNGTECSQQLNMFGNAYIAGVVSQMCLAPLTGLFMDRIGLRVAKMTSTLIFCMGCLMFAFTSREHSYLLFPAVIFVAVGSLAGIFCNNHISSLFPKARGLVISIQNGAYDSSAVVTFIMARTFPQISIQTSFVILGCCSVICGCLIAILFLTQWGKDMEQPCSVTTETQMDSPDDPVAKNEIKTRRYQIEVTRVIQRRYPNLKRCFLSLPFLLIILYFMPGLLRFSFYFSQLNAQLNNAFHDDVVVVKRLLEASSAASMCTILLSPVTGIMLDLCRIAYGRRLQHRLNNLQHSISDEQIYWDHLRAMAPTLFVISCLSLFISGVPYIKGLEWLFYVTFVAVEAFASILASVTSTIVMIAFPVHNFGTVLGVVTFSGGIFCLIQYGLLKAPLMVGNAVMITTSLIMFISPTVMLFKNR</sequence>
<dbReference type="InterPro" id="IPR036259">
    <property type="entry name" value="MFS_trans_sf"/>
</dbReference>
<dbReference type="OrthoDB" id="330047at2759"/>
<dbReference type="InParanoid" id="A0A419PT57"/>
<accession>A0A419PT57</accession>
<dbReference type="InterPro" id="IPR027197">
    <property type="entry name" value="SLC43A3"/>
</dbReference>
<gene>
    <name evidence="1" type="ORF">CSKR_105044</name>
</gene>
<dbReference type="Proteomes" id="UP000286415">
    <property type="component" value="Unassembled WGS sequence"/>
</dbReference>
<evidence type="ECO:0000313" key="1">
    <source>
        <dbReference type="EMBL" id="KAG5445030.1"/>
    </source>
</evidence>
<dbReference type="Pfam" id="PF07690">
    <property type="entry name" value="MFS_1"/>
    <property type="match status" value="1"/>
</dbReference>
<reference evidence="1 2" key="1">
    <citation type="journal article" date="2018" name="Biotechnol. Adv.">
        <title>Improved genomic resources and new bioinformatic workflow for the carcinogenic parasite Clonorchis sinensis: Biotechnological implications.</title>
        <authorList>
            <person name="Wang D."/>
            <person name="Korhonen P.K."/>
            <person name="Gasser R.B."/>
            <person name="Young N.D."/>
        </authorList>
    </citation>
    <scope>NUCLEOTIDE SEQUENCE [LARGE SCALE GENOMIC DNA]</scope>
    <source>
        <strain evidence="1">Cs-k2</strain>
    </source>
</reference>
<keyword evidence="2" id="KW-1185">Reference proteome</keyword>
<dbReference type="PANTHER" id="PTHR20765">
    <property type="entry name" value="SOLUTE CARRIER FAMILY 43 MEMBER 3-RELATED"/>
    <property type="match status" value="1"/>
</dbReference>
<comment type="caution">
    <text evidence="1">The sequence shown here is derived from an EMBL/GenBank/DDBJ whole genome shotgun (WGS) entry which is preliminary data.</text>
</comment>
<dbReference type="GO" id="GO:0022857">
    <property type="term" value="F:transmembrane transporter activity"/>
    <property type="evidence" value="ECO:0007669"/>
    <property type="project" value="InterPro"/>
</dbReference>
<organism evidence="1 2">
    <name type="scientific">Clonorchis sinensis</name>
    <name type="common">Chinese liver fluke</name>
    <dbReference type="NCBI Taxonomy" id="79923"/>
    <lineage>
        <taxon>Eukaryota</taxon>
        <taxon>Metazoa</taxon>
        <taxon>Spiralia</taxon>
        <taxon>Lophotrochozoa</taxon>
        <taxon>Platyhelminthes</taxon>
        <taxon>Trematoda</taxon>
        <taxon>Digenea</taxon>
        <taxon>Opisthorchiida</taxon>
        <taxon>Opisthorchiata</taxon>
        <taxon>Opisthorchiidae</taxon>
        <taxon>Clonorchis</taxon>
    </lineage>
</organism>
<dbReference type="EMBL" id="NIRI02000056">
    <property type="protein sequence ID" value="KAG5445030.1"/>
    <property type="molecule type" value="Genomic_DNA"/>
</dbReference>
<dbReference type="PANTHER" id="PTHR20765:SF1">
    <property type="entry name" value="EQUILIBRATIVE NUCLEOBASE TRANSPORTER 1"/>
    <property type="match status" value="1"/>
</dbReference>
<proteinExistence type="predicted"/>
<name>A0A419PT57_CLOSI</name>
<reference evidence="1 2" key="2">
    <citation type="journal article" date="2021" name="Genomics">
        <title>High-quality reference genome for Clonorchis sinensis.</title>
        <authorList>
            <person name="Young N.D."/>
            <person name="Stroehlein A.J."/>
            <person name="Kinkar L."/>
            <person name="Wang T."/>
            <person name="Sohn W.M."/>
            <person name="Chang B.C.H."/>
            <person name="Kaur P."/>
            <person name="Weisz D."/>
            <person name="Dudchenko O."/>
            <person name="Aiden E.L."/>
            <person name="Korhonen P.K."/>
            <person name="Gasser R.B."/>
        </authorList>
    </citation>
    <scope>NUCLEOTIDE SEQUENCE [LARGE SCALE GENOMIC DNA]</scope>
    <source>
        <strain evidence="1">Cs-k2</strain>
    </source>
</reference>
<protein>
    <submittedName>
        <fullName evidence="1">Solute carrier 43 member 3</fullName>
    </submittedName>
</protein>
<dbReference type="Gene3D" id="1.20.1250.20">
    <property type="entry name" value="MFS general substrate transporter like domains"/>
    <property type="match status" value="1"/>
</dbReference>
<dbReference type="STRING" id="79923.A0A419PT57"/>
<dbReference type="SUPFAM" id="SSF103473">
    <property type="entry name" value="MFS general substrate transporter"/>
    <property type="match status" value="1"/>
</dbReference>